<feature type="domain" description="TonB-dependent receptor plug" evidence="15">
    <location>
        <begin position="207"/>
        <end position="334"/>
    </location>
</feature>
<evidence type="ECO:0000256" key="7">
    <source>
        <dbReference type="ARBA" id="ARBA00023077"/>
    </source>
</evidence>
<evidence type="ECO:0000256" key="6">
    <source>
        <dbReference type="ARBA" id="ARBA00023004"/>
    </source>
</evidence>
<evidence type="ECO:0000256" key="9">
    <source>
        <dbReference type="ARBA" id="ARBA00023237"/>
    </source>
</evidence>
<dbReference type="InterPro" id="IPR000531">
    <property type="entry name" value="Beta-barrel_TonB"/>
</dbReference>
<keyword evidence="6" id="KW-0408">Iron</keyword>
<evidence type="ECO:0000256" key="3">
    <source>
        <dbReference type="ARBA" id="ARBA00022452"/>
    </source>
</evidence>
<evidence type="ECO:0000313" key="17">
    <source>
        <dbReference type="Proteomes" id="UP000268007"/>
    </source>
</evidence>
<evidence type="ECO:0000256" key="8">
    <source>
        <dbReference type="ARBA" id="ARBA00023136"/>
    </source>
</evidence>
<comment type="caution">
    <text evidence="16">The sequence shown here is derived from an EMBL/GenBank/DDBJ whole genome shotgun (WGS) entry which is preliminary data.</text>
</comment>
<keyword evidence="2 10" id="KW-0813">Transport</keyword>
<keyword evidence="3 10" id="KW-1134">Transmembrane beta strand</keyword>
<comment type="similarity">
    <text evidence="10 11">Belongs to the TonB-dependent receptor family.</text>
</comment>
<keyword evidence="5 10" id="KW-0812">Transmembrane</keyword>
<dbReference type="AlphaFoldDB" id="A0A495ITC5"/>
<dbReference type="NCBIfam" id="TIGR04056">
    <property type="entry name" value="OMP_RagA_SusC"/>
    <property type="match status" value="1"/>
</dbReference>
<dbReference type="InterPro" id="IPR011662">
    <property type="entry name" value="Secretin/TonB_short_N"/>
</dbReference>
<evidence type="ECO:0000256" key="2">
    <source>
        <dbReference type="ARBA" id="ARBA00022448"/>
    </source>
</evidence>
<dbReference type="PROSITE" id="PS52016">
    <property type="entry name" value="TONB_DEPENDENT_REC_3"/>
    <property type="match status" value="1"/>
</dbReference>
<dbReference type="Pfam" id="PF07715">
    <property type="entry name" value="Plug"/>
    <property type="match status" value="1"/>
</dbReference>
<keyword evidence="4" id="KW-0410">Iron transport</keyword>
<dbReference type="Proteomes" id="UP000268007">
    <property type="component" value="Unassembled WGS sequence"/>
</dbReference>
<keyword evidence="7 11" id="KW-0798">TonB box</keyword>
<dbReference type="GO" id="GO:0006826">
    <property type="term" value="P:iron ion transport"/>
    <property type="evidence" value="ECO:0007669"/>
    <property type="project" value="UniProtKB-KW"/>
</dbReference>
<accession>A0A495ITC5</accession>
<evidence type="ECO:0000259" key="13">
    <source>
        <dbReference type="Pfam" id="PF00593"/>
    </source>
</evidence>
<dbReference type="SUPFAM" id="SSF49464">
    <property type="entry name" value="Carboxypeptidase regulatory domain-like"/>
    <property type="match status" value="1"/>
</dbReference>
<dbReference type="InterPro" id="IPR039426">
    <property type="entry name" value="TonB-dep_rcpt-like"/>
</dbReference>
<dbReference type="SUPFAM" id="SSF56935">
    <property type="entry name" value="Porins"/>
    <property type="match status" value="1"/>
</dbReference>
<dbReference type="GO" id="GO:0009279">
    <property type="term" value="C:cell outer membrane"/>
    <property type="evidence" value="ECO:0007669"/>
    <property type="project" value="UniProtKB-SubCell"/>
</dbReference>
<evidence type="ECO:0000256" key="4">
    <source>
        <dbReference type="ARBA" id="ARBA00022496"/>
    </source>
</evidence>
<dbReference type="EMBL" id="RBKU01000001">
    <property type="protein sequence ID" value="RKR80007.1"/>
    <property type="molecule type" value="Genomic_DNA"/>
</dbReference>
<dbReference type="RefSeq" id="WP_162846943.1">
    <property type="nucleotide sequence ID" value="NZ_RBKU01000001.1"/>
</dbReference>
<organism evidence="16 17">
    <name type="scientific">Mucilaginibacter gracilis</name>
    <dbReference type="NCBI Taxonomy" id="423350"/>
    <lineage>
        <taxon>Bacteria</taxon>
        <taxon>Pseudomonadati</taxon>
        <taxon>Bacteroidota</taxon>
        <taxon>Sphingobacteriia</taxon>
        <taxon>Sphingobacteriales</taxon>
        <taxon>Sphingobacteriaceae</taxon>
        <taxon>Mucilaginibacter</taxon>
    </lineage>
</organism>
<dbReference type="Gene3D" id="2.170.130.10">
    <property type="entry name" value="TonB-dependent receptor, plug domain"/>
    <property type="match status" value="1"/>
</dbReference>
<sequence length="1087" mass="119731">MKLTTIIILTSLMTVSATGLAQRVTLNQKHISLKQIFNSINKQTGYSIIWSPKKVNGSQIIDVNFNDAELNAVLDLVLEKQQLTYTIEDKTVIIEQKKREPSFLDNVKTAFTAIDVHGRVVDEKGNALPGVNVKLKDGSQFTITSKDGSFALKQVSPKAIVVISFVGYITRETNAGPELGTITLTVSNSNLDEVQVIAYGTTTRRLATGDIGTVKSDDIQKQPVDNPLLALEGRLPGVQITQSTGLPGTGVTIRVRGQNSLYNGNDPLYIIDGVPYTSQLLKNLGNILGGSGNENQGIYGSALSFINPSDIESIDVLKDADATAIYGSRAANGAVLITTKKGKSGETTVNFTAQSGLGRITRSFDLLDRRQYLDMRYEALKNDHVAVGSGIGGDIDLAKWDTTRSTDWQKQLIGGTAKYDNIQAGVSGGNATTQYLVGTSYQKQTTVFPGDFSDQKVSLHFNINSASANQKFRILLSGNYMDDNNRLLQSDLTRNIYLAPVAPQVYNSDGTLNWANSTWVNPYASLLQKYNNHTTNLVSNATVSYQLLHNLSLKTNLGYNSLLVNELNTLPFSSVDPAFWGTSSRQSNFTNNSSRSWIIEPQANYSASLWEGTIDVLAGATFQQDDNNGQIFNANGFLSDQLMEDPLSADPTNSKITSTTISRYRYTAFFGRINYNINDQYILNFTGRRDGSSRFGPERRFHDFGAVGAAWIFSQSGFIKHNLPVISFGKLRVSYGTTGSDQIGDYRYLDLYTSLPSSYQNGTGLYINNLFNPLLAWEETRKKEAGFELSLFKGRVSTAISYYLNKTSNQLTAYSLPSVTGFSSIETNQDATVANSGWELALNTVNVKTKDFQWNTSFNITINKNKLVSVGPGVLGIDNRNIGQPLGTFFVYDYAGVDKTTGAYQFRDKNGNLTSSPGFDDATIPENLSPKFFGGFQNAFRYKSVSFDMLFQFVKQIGQNNQFGNYPGGFYFMNQPTSVLARWQRPGDVTNIQRYNQDFSLNNGYNIANSSNAAYTDASFIRLKNVSLSWQVPEPLVKKIHFRNARVFVNGQNLLTFTGYKGSDPESRSLYSLPPLKVCAIGVQVGI</sequence>
<dbReference type="Pfam" id="PF07660">
    <property type="entry name" value="STN"/>
    <property type="match status" value="1"/>
</dbReference>
<evidence type="ECO:0000313" key="16">
    <source>
        <dbReference type="EMBL" id="RKR80007.1"/>
    </source>
</evidence>
<evidence type="ECO:0000256" key="10">
    <source>
        <dbReference type="PROSITE-ProRule" id="PRU01360"/>
    </source>
</evidence>
<dbReference type="InterPro" id="IPR036942">
    <property type="entry name" value="Beta-barrel_TonB_sf"/>
</dbReference>
<evidence type="ECO:0000259" key="15">
    <source>
        <dbReference type="Pfam" id="PF07715"/>
    </source>
</evidence>
<dbReference type="InterPro" id="IPR023996">
    <property type="entry name" value="TonB-dep_OMP_SusC/RagA"/>
</dbReference>
<dbReference type="InterPro" id="IPR008969">
    <property type="entry name" value="CarboxyPept-like_regulatory"/>
</dbReference>
<dbReference type="Pfam" id="PF13715">
    <property type="entry name" value="CarbopepD_reg_2"/>
    <property type="match status" value="1"/>
</dbReference>
<feature type="signal peptide" evidence="12">
    <location>
        <begin position="1"/>
        <end position="21"/>
    </location>
</feature>
<feature type="domain" description="TonB-dependent receptor-like beta-barrel" evidence="13">
    <location>
        <begin position="491"/>
        <end position="1054"/>
    </location>
</feature>
<gene>
    <name evidence="16" type="ORF">BDD43_0094</name>
</gene>
<keyword evidence="4" id="KW-0406">Ion transport</keyword>
<protein>
    <submittedName>
        <fullName evidence="16">TonB-linked SusC/RagA family outer membrane protein</fullName>
    </submittedName>
</protein>
<evidence type="ECO:0000256" key="1">
    <source>
        <dbReference type="ARBA" id="ARBA00004571"/>
    </source>
</evidence>
<evidence type="ECO:0000256" key="11">
    <source>
        <dbReference type="RuleBase" id="RU003357"/>
    </source>
</evidence>
<keyword evidence="9 10" id="KW-0998">Cell outer membrane</keyword>
<dbReference type="Gene3D" id="2.40.170.20">
    <property type="entry name" value="TonB-dependent receptor, beta-barrel domain"/>
    <property type="match status" value="1"/>
</dbReference>
<dbReference type="InterPro" id="IPR012910">
    <property type="entry name" value="Plug_dom"/>
</dbReference>
<dbReference type="Gene3D" id="2.60.40.1120">
    <property type="entry name" value="Carboxypeptidase-like, regulatory domain"/>
    <property type="match status" value="1"/>
</dbReference>
<feature type="chain" id="PRO_5019825574" evidence="12">
    <location>
        <begin position="22"/>
        <end position="1087"/>
    </location>
</feature>
<keyword evidence="17" id="KW-1185">Reference proteome</keyword>
<evidence type="ECO:0000256" key="12">
    <source>
        <dbReference type="SAM" id="SignalP"/>
    </source>
</evidence>
<name>A0A495ITC5_9SPHI</name>
<proteinExistence type="inferred from homology"/>
<evidence type="ECO:0000259" key="14">
    <source>
        <dbReference type="Pfam" id="PF07660"/>
    </source>
</evidence>
<evidence type="ECO:0000256" key="5">
    <source>
        <dbReference type="ARBA" id="ARBA00022692"/>
    </source>
</evidence>
<dbReference type="NCBIfam" id="TIGR04057">
    <property type="entry name" value="SusC_RagA_signa"/>
    <property type="match status" value="1"/>
</dbReference>
<dbReference type="InterPro" id="IPR023997">
    <property type="entry name" value="TonB-dep_OMP_SusC/RagA_CS"/>
</dbReference>
<keyword evidence="12" id="KW-0732">Signal</keyword>
<dbReference type="InterPro" id="IPR037066">
    <property type="entry name" value="Plug_dom_sf"/>
</dbReference>
<comment type="subcellular location">
    <subcellularLocation>
        <location evidence="1 10">Cell outer membrane</location>
        <topology evidence="1 10">Multi-pass membrane protein</topology>
    </subcellularLocation>
</comment>
<feature type="domain" description="Secretin/TonB short N-terminal" evidence="14">
    <location>
        <begin position="46"/>
        <end position="96"/>
    </location>
</feature>
<dbReference type="Pfam" id="PF00593">
    <property type="entry name" value="TonB_dep_Rec_b-barrel"/>
    <property type="match status" value="1"/>
</dbReference>
<keyword evidence="8 10" id="KW-0472">Membrane</keyword>
<reference evidence="16 17" key="1">
    <citation type="submission" date="2018-10" db="EMBL/GenBank/DDBJ databases">
        <title>Genomic Encyclopedia of Archaeal and Bacterial Type Strains, Phase II (KMG-II): from individual species to whole genera.</title>
        <authorList>
            <person name="Goeker M."/>
        </authorList>
    </citation>
    <scope>NUCLEOTIDE SEQUENCE [LARGE SCALE GENOMIC DNA]</scope>
    <source>
        <strain evidence="16 17">DSM 18602</strain>
    </source>
</reference>